<sequence>MQNLRWLFVLMLAVGLQACNLDQYNNSDPKTLTDRRAGDPYVYGDPDGEPRQALTEYPDPVDGAARTKKIREKLYAPMSPVDFYRQYITIQEKKDTQAAKESKEADKQS</sequence>
<dbReference type="PROSITE" id="PS51257">
    <property type="entry name" value="PROKAR_LIPOPROTEIN"/>
    <property type="match status" value="1"/>
</dbReference>
<feature type="region of interest" description="Disordered" evidence="1">
    <location>
        <begin position="23"/>
        <end position="61"/>
    </location>
</feature>
<reference evidence="3 4" key="1">
    <citation type="submission" date="2020-03" db="EMBL/GenBank/DDBJ databases">
        <title>Genomic Encyclopedia of Type Strains, Phase IV (KMG-IV): sequencing the most valuable type-strain genomes for metagenomic binning, comparative biology and taxonomic classification.</title>
        <authorList>
            <person name="Goeker M."/>
        </authorList>
    </citation>
    <scope>NUCLEOTIDE SEQUENCE [LARGE SCALE GENOMIC DNA]</scope>
    <source>
        <strain evidence="3 4">DSM 5718</strain>
    </source>
</reference>
<feature type="signal peptide" evidence="2">
    <location>
        <begin position="1"/>
        <end position="18"/>
    </location>
</feature>
<evidence type="ECO:0000256" key="2">
    <source>
        <dbReference type="SAM" id="SignalP"/>
    </source>
</evidence>
<dbReference type="Proteomes" id="UP000537126">
    <property type="component" value="Unassembled WGS sequence"/>
</dbReference>
<gene>
    <name evidence="3" type="ORF">FHS56_000129</name>
</gene>
<name>A0A846MM74_9BACT</name>
<evidence type="ECO:0000313" key="3">
    <source>
        <dbReference type="EMBL" id="NIK72643.1"/>
    </source>
</evidence>
<evidence type="ECO:0000256" key="1">
    <source>
        <dbReference type="SAM" id="MobiDB-lite"/>
    </source>
</evidence>
<protein>
    <submittedName>
        <fullName evidence="3">Uncharacterized protein</fullName>
    </submittedName>
</protein>
<accession>A0A846MM74</accession>
<keyword evidence="4" id="KW-1185">Reference proteome</keyword>
<dbReference type="EMBL" id="JAASRN010000001">
    <property type="protein sequence ID" value="NIK72643.1"/>
    <property type="molecule type" value="Genomic_DNA"/>
</dbReference>
<comment type="caution">
    <text evidence="3">The sequence shown here is derived from an EMBL/GenBank/DDBJ whole genome shotgun (WGS) entry which is preliminary data.</text>
</comment>
<proteinExistence type="predicted"/>
<dbReference type="RefSeq" id="WP_166917961.1">
    <property type="nucleotide sequence ID" value="NZ_JAASRN010000001.1"/>
</dbReference>
<organism evidence="3 4">
    <name type="scientific">Thermonema lapsum</name>
    <dbReference type="NCBI Taxonomy" id="28195"/>
    <lineage>
        <taxon>Bacteria</taxon>
        <taxon>Pseudomonadati</taxon>
        <taxon>Bacteroidota</taxon>
        <taxon>Cytophagia</taxon>
        <taxon>Cytophagales</taxon>
        <taxon>Thermonemataceae</taxon>
        <taxon>Thermonema</taxon>
    </lineage>
</organism>
<dbReference type="AlphaFoldDB" id="A0A846MM74"/>
<evidence type="ECO:0000313" key="4">
    <source>
        <dbReference type="Proteomes" id="UP000537126"/>
    </source>
</evidence>
<feature type="chain" id="PRO_5032917481" evidence="2">
    <location>
        <begin position="19"/>
        <end position="109"/>
    </location>
</feature>
<keyword evidence="2" id="KW-0732">Signal</keyword>